<dbReference type="GeneID" id="7839036"/>
<dbReference type="InterPro" id="IPR051291">
    <property type="entry name" value="CIMAP"/>
</dbReference>
<dbReference type="KEGG" id="tet:TTHERM_01421340"/>
<protein>
    <submittedName>
        <fullName evidence="2">Sperm-tail PG-rich repeat protein</fullName>
    </submittedName>
</protein>
<dbReference type="Pfam" id="PF07004">
    <property type="entry name" value="SHIPPO-rpt"/>
    <property type="match status" value="1"/>
</dbReference>
<organism evidence="2 3">
    <name type="scientific">Tetrahymena thermophila (strain SB210)</name>
    <dbReference type="NCBI Taxonomy" id="312017"/>
    <lineage>
        <taxon>Eukaryota</taxon>
        <taxon>Sar</taxon>
        <taxon>Alveolata</taxon>
        <taxon>Ciliophora</taxon>
        <taxon>Intramacronucleata</taxon>
        <taxon>Oligohymenophorea</taxon>
        <taxon>Hymenostomatida</taxon>
        <taxon>Tetrahymenina</taxon>
        <taxon>Tetrahymenidae</taxon>
        <taxon>Tetrahymena</taxon>
    </lineage>
</organism>
<dbReference type="PANTHER" id="PTHR21580:SF60">
    <property type="entry name" value="SPERM-TAIL PG-RICH REPEAT-CONTAINING PROTEIN 2"/>
    <property type="match status" value="1"/>
</dbReference>
<evidence type="ECO:0000256" key="1">
    <source>
        <dbReference type="SAM" id="MobiDB-lite"/>
    </source>
</evidence>
<dbReference type="Proteomes" id="UP000009168">
    <property type="component" value="Unassembled WGS sequence"/>
</dbReference>
<keyword evidence="3" id="KW-1185">Reference proteome</keyword>
<dbReference type="PANTHER" id="PTHR21580">
    <property type="entry name" value="SHIPPO-1-RELATED"/>
    <property type="match status" value="1"/>
</dbReference>
<dbReference type="STRING" id="312017.Q23P36"/>
<gene>
    <name evidence="2" type="ORF">TTHERM_01421340</name>
</gene>
<dbReference type="HOGENOM" id="CLU_493017_0_0_1"/>
<dbReference type="eggNOG" id="ENOG502SQYN">
    <property type="taxonomic scope" value="Eukaryota"/>
</dbReference>
<dbReference type="InParanoid" id="Q23P36"/>
<dbReference type="OrthoDB" id="406368at2759"/>
<reference evidence="3" key="1">
    <citation type="journal article" date="2006" name="PLoS Biol.">
        <title>Macronuclear genome sequence of the ciliate Tetrahymena thermophila, a model eukaryote.</title>
        <authorList>
            <person name="Eisen J.A."/>
            <person name="Coyne R.S."/>
            <person name="Wu M."/>
            <person name="Wu D."/>
            <person name="Thiagarajan M."/>
            <person name="Wortman J.R."/>
            <person name="Badger J.H."/>
            <person name="Ren Q."/>
            <person name="Amedeo P."/>
            <person name="Jones K.M."/>
            <person name="Tallon L.J."/>
            <person name="Delcher A.L."/>
            <person name="Salzberg S.L."/>
            <person name="Silva J.C."/>
            <person name="Haas B.J."/>
            <person name="Majoros W.H."/>
            <person name="Farzad M."/>
            <person name="Carlton J.M."/>
            <person name="Smith R.K. Jr."/>
            <person name="Garg J."/>
            <person name="Pearlman R.E."/>
            <person name="Karrer K.M."/>
            <person name="Sun L."/>
            <person name="Manning G."/>
            <person name="Elde N.C."/>
            <person name="Turkewitz A.P."/>
            <person name="Asai D.J."/>
            <person name="Wilkes D.E."/>
            <person name="Wang Y."/>
            <person name="Cai H."/>
            <person name="Collins K."/>
            <person name="Stewart B.A."/>
            <person name="Lee S.R."/>
            <person name="Wilamowska K."/>
            <person name="Weinberg Z."/>
            <person name="Ruzzo W.L."/>
            <person name="Wloga D."/>
            <person name="Gaertig J."/>
            <person name="Frankel J."/>
            <person name="Tsao C.-C."/>
            <person name="Gorovsky M.A."/>
            <person name="Keeling P.J."/>
            <person name="Waller R.F."/>
            <person name="Patron N.J."/>
            <person name="Cherry J.M."/>
            <person name="Stover N.A."/>
            <person name="Krieger C.J."/>
            <person name="del Toro C."/>
            <person name="Ryder H.F."/>
            <person name="Williamson S.C."/>
            <person name="Barbeau R.A."/>
            <person name="Hamilton E.P."/>
            <person name="Orias E."/>
        </authorList>
    </citation>
    <scope>NUCLEOTIDE SEQUENCE [LARGE SCALE GENOMIC DNA]</scope>
    <source>
        <strain evidence="3">SB210</strain>
    </source>
</reference>
<feature type="region of interest" description="Disordered" evidence="1">
    <location>
        <begin position="52"/>
        <end position="78"/>
    </location>
</feature>
<sequence>MAFVYEKDRGLSSFENQLLDTSHLGPGRYVGQQYYKQNKGYAPFLSTTERDESFLSKKNKKKGIQGQQNPTDVSPGPGSYELSKPLVKGNVQTTVINDQTIVLKVQTQGSSNFRSTVNRFQNTAASQLPGPGSYNFEDTVKVKNVSKVSQINPDHNIVLNEIRLHNMSRKISSIPARTIQTAKNNDQKSPLNKINTTTTAASNRASELDQLFSTNQSGINVGPGEYEIKSGFVNQDKKPSVWSKSRVDRFDNQKHINKVVGPGRYQLNKKLEPRYKKGMSASFRQQPRRTLFDQIEYENSLLLGRVQPEPASYNIPSQFNEANSKKPFILQNFCSTSDRFKENDKGYNLDPGHYQQKPGFDIRKPPKSANISFQNAPERDDQFLIPYKIQKEIPGVGVYDINQTKSIRGDIIKRYHMGYKGKFGSHQPRFRDDFEANELPGPGQYVSNNDENSGNKQFSNSSMDFNSFFKSQTQRDPYGKKDKNIPSCGEYSLDYNTINYKTTKQKLFIENLKKIDVEKPGFDSKKPRFNHYEKSTAGTSQNLTPKNRLNQTFDENILHKKCKSLTKESDTVYNAPKRVVQQPFVSKVKKIDYIPNKDDSLGPGIYESKQDWMKRSFNVKYQKK</sequence>
<dbReference type="EMBL" id="GG662653">
    <property type="protein sequence ID" value="EAR98290.2"/>
    <property type="molecule type" value="Genomic_DNA"/>
</dbReference>
<evidence type="ECO:0000313" key="3">
    <source>
        <dbReference type="Proteomes" id="UP000009168"/>
    </source>
</evidence>
<proteinExistence type="predicted"/>
<evidence type="ECO:0000313" key="2">
    <source>
        <dbReference type="EMBL" id="EAR98290.2"/>
    </source>
</evidence>
<dbReference type="AlphaFoldDB" id="Q23P36"/>
<dbReference type="RefSeq" id="XP_001018535.2">
    <property type="nucleotide sequence ID" value="XM_001018535.2"/>
</dbReference>
<feature type="compositionally biased region" description="Polar residues" evidence="1">
    <location>
        <begin position="445"/>
        <end position="457"/>
    </location>
</feature>
<dbReference type="InterPro" id="IPR010736">
    <property type="entry name" value="SHIPPO-rpt"/>
</dbReference>
<name>Q23P36_TETTS</name>
<accession>Q23P36</accession>
<feature type="region of interest" description="Disordered" evidence="1">
    <location>
        <begin position="432"/>
        <end position="461"/>
    </location>
</feature>